<dbReference type="InterPro" id="IPR036873">
    <property type="entry name" value="Rhodanese-like_dom_sf"/>
</dbReference>
<comment type="caution">
    <text evidence="1">The sequence shown here is derived from an EMBL/GenBank/DDBJ whole genome shotgun (WGS) entry which is preliminary data.</text>
</comment>
<dbReference type="EMBL" id="JACXSI010000015">
    <property type="protein sequence ID" value="MBD3108247.1"/>
    <property type="molecule type" value="Genomic_DNA"/>
</dbReference>
<gene>
    <name evidence="1" type="ORF">IEO70_07690</name>
</gene>
<dbReference type="RefSeq" id="WP_190997793.1">
    <property type="nucleotide sequence ID" value="NZ_JACXSI010000015.1"/>
</dbReference>
<protein>
    <submittedName>
        <fullName evidence="1">Sulfurtransferase</fullName>
    </submittedName>
</protein>
<proteinExistence type="predicted"/>
<name>A0A927HB57_9BACI</name>
<dbReference type="AlphaFoldDB" id="A0A927HB57"/>
<dbReference type="Gene3D" id="3.40.250.10">
    <property type="entry name" value="Rhodanese-like domain"/>
    <property type="match status" value="1"/>
</dbReference>
<reference evidence="1" key="1">
    <citation type="submission" date="2020-09" db="EMBL/GenBank/DDBJ databases">
        <title>Bacillus faecalis sp. nov., a moderately halophilic bacterium isolated from cow faeces.</title>
        <authorList>
            <person name="Jiang L."/>
            <person name="Lee J."/>
        </authorList>
    </citation>
    <scope>NUCLEOTIDE SEQUENCE</scope>
    <source>
        <strain evidence="1">AGMB 02131</strain>
    </source>
</reference>
<accession>A0A927HB57</accession>
<dbReference type="Proteomes" id="UP000602076">
    <property type="component" value="Unassembled WGS sequence"/>
</dbReference>
<evidence type="ECO:0000313" key="1">
    <source>
        <dbReference type="EMBL" id="MBD3108247.1"/>
    </source>
</evidence>
<dbReference type="SUPFAM" id="SSF52821">
    <property type="entry name" value="Rhodanese/Cell cycle control phosphatase"/>
    <property type="match status" value="1"/>
</dbReference>
<evidence type="ECO:0000313" key="2">
    <source>
        <dbReference type="Proteomes" id="UP000602076"/>
    </source>
</evidence>
<sequence length="105" mass="12306">MLVIFTLSLVLAFLLIRRYLPVKNVPYEGKVEEVQEVIVDIRDYNISDKNPLEGSINIPVAYIERYHEEIPREKVHLIVHDELEKNIGVRMLRRKGIQVTSYSVM</sequence>
<organism evidence="1 2">
    <name type="scientific">Peribacillus faecalis</name>
    <dbReference type="NCBI Taxonomy" id="2772559"/>
    <lineage>
        <taxon>Bacteria</taxon>
        <taxon>Bacillati</taxon>
        <taxon>Bacillota</taxon>
        <taxon>Bacilli</taxon>
        <taxon>Bacillales</taxon>
        <taxon>Bacillaceae</taxon>
        <taxon>Peribacillus</taxon>
    </lineage>
</organism>
<keyword evidence="2" id="KW-1185">Reference proteome</keyword>